<sequence>MLKCWKDIPGYNLFVRDKWNSFQVDGWGGYVLKEKLKMIKVALKDWHKTHAQNLPSRIDNLKTRLTTLDEKGEEDDISEEDLVELHGVSHDIHSFSRLHASISWQQSRSLWLKEGDANSKYFHSVLASRRRRNALSVIQVDGVTLEGVNPIRQAVFSHFESHFQAPNVDRPGVDDLQFKRLNPMEIGGLTKPFSENEVKLAVWDCDSYKSPGPDGINFGFIKDFWAELRGDVMRFLSDFHRNDRLTKGINSTFIALIPKTESPQRLNDFRPISLVESLYKILAKVLANRLRQVIGSVISESQTAFVKNRQILDGYAPDAAVKWVEEVEIVFEAMRCTEESKLTLGTYVLREEANKWWKNAKLRMGIGGVVITWEMFKGEFLRKYFPADIRNKKVVEFMELKQGNMSVAEYSVKFEELCAFSPHYNTVDAEEAKCVKFESEVKVEELPVVCEFPDVFPEDVSDVPPKREVEFTIDLLNKVTIKNKYPLPRIDDLMDQLVGACVFSKIDLRSGYHQIRVKTEDIPKTAFRTRYGHYEYSVMPFGVTNAPGVFMEYMNRIFHSFLDKFVVVFIDDILVYSKSEEEHKEHLRIVLQILKEKKLYAKLSKCEFWLKEVSFLGHVISSGGIAVDPAKVDAVLQWGTPESVSEIRSFLGLAGYYRRFIEGFSKLALPLTQLTRKDQAFVWDVKCEESFQELKKRLTTAPVLILPDAKESFVVYCDASKMGLGGVLMQKGQVVAYASRQLKKGTLVPKLAEIYVEQIVKLHGIPSSIVSDRDPRFTSRFWESLQEALGTKLRLSSAYHPQTDGQSERTIQSLEDLLRACVLEQGVSWDSCLPLIEFTYNNSFHSSIGMAPFEALYGRRVTSTTGIGRALKSRKLTSKFIGPYQILKRVGKVAYRIALPPSLANLHDVFHVSQLRKYVRDPSHVIESDDVQVRDDLTVEVVPLRIEGREVKRLRNKDIASVKVVWGGPAGPGCSSIGQGAFIEHGPFQPTRKGGLVKNRYSWNRGCRMESSIWGILTFATVRGAGGAAPATQPESSLVLFKAFLEGKPLPNNH</sequence>
<gene>
    <name evidence="1" type="ORF">MILVUS5_LOCUS7867</name>
</gene>
<keyword evidence="2" id="KW-1185">Reference proteome</keyword>
<evidence type="ECO:0000313" key="2">
    <source>
        <dbReference type="Proteomes" id="UP001177021"/>
    </source>
</evidence>
<proteinExistence type="predicted"/>
<reference evidence="1" key="1">
    <citation type="submission" date="2023-10" db="EMBL/GenBank/DDBJ databases">
        <authorList>
            <person name="Rodriguez Cubillos JULIANA M."/>
            <person name="De Vega J."/>
        </authorList>
    </citation>
    <scope>NUCLEOTIDE SEQUENCE</scope>
</reference>
<comment type="caution">
    <text evidence="1">The sequence shown here is derived from an EMBL/GenBank/DDBJ whole genome shotgun (WGS) entry which is preliminary data.</text>
</comment>
<evidence type="ECO:0000313" key="1">
    <source>
        <dbReference type="EMBL" id="CAJ2637519.1"/>
    </source>
</evidence>
<dbReference type="EMBL" id="CASHSV030000013">
    <property type="protein sequence ID" value="CAJ2637519.1"/>
    <property type="molecule type" value="Genomic_DNA"/>
</dbReference>
<protein>
    <submittedName>
        <fullName evidence="1">Uncharacterized protein</fullName>
    </submittedName>
</protein>
<name>A0ACB0IZ01_TRIPR</name>
<organism evidence="1 2">
    <name type="scientific">Trifolium pratense</name>
    <name type="common">Red clover</name>
    <dbReference type="NCBI Taxonomy" id="57577"/>
    <lineage>
        <taxon>Eukaryota</taxon>
        <taxon>Viridiplantae</taxon>
        <taxon>Streptophyta</taxon>
        <taxon>Embryophyta</taxon>
        <taxon>Tracheophyta</taxon>
        <taxon>Spermatophyta</taxon>
        <taxon>Magnoliopsida</taxon>
        <taxon>eudicotyledons</taxon>
        <taxon>Gunneridae</taxon>
        <taxon>Pentapetalae</taxon>
        <taxon>rosids</taxon>
        <taxon>fabids</taxon>
        <taxon>Fabales</taxon>
        <taxon>Fabaceae</taxon>
        <taxon>Papilionoideae</taxon>
        <taxon>50 kb inversion clade</taxon>
        <taxon>NPAAA clade</taxon>
        <taxon>Hologalegina</taxon>
        <taxon>IRL clade</taxon>
        <taxon>Trifolieae</taxon>
        <taxon>Trifolium</taxon>
    </lineage>
</organism>
<accession>A0ACB0IZ01</accession>
<dbReference type="Proteomes" id="UP001177021">
    <property type="component" value="Unassembled WGS sequence"/>
</dbReference>